<comment type="caution">
    <text evidence="1">The sequence shown here is derived from an EMBL/GenBank/DDBJ whole genome shotgun (WGS) entry which is preliminary data.</text>
</comment>
<gene>
    <name evidence="1" type="ORF">PR048_032020</name>
</gene>
<keyword evidence="2" id="KW-1185">Reference proteome</keyword>
<accession>A0ABQ9G9L2</accession>
<proteinExistence type="predicted"/>
<dbReference type="EMBL" id="JARBHB010000015">
    <property type="protein sequence ID" value="KAJ8868211.1"/>
    <property type="molecule type" value="Genomic_DNA"/>
</dbReference>
<sequence length="217" mass="23743">MRVLKTKGGLTRGRGIIESTLAYFVAAFLVCMKLCNALEELSGTKAGSSEHYELSPRPPALFDEVVMRKTVKSAVLHLFSYTTPEENPTNDPRIIGKFKKRSGRAKIVSFPVVQLLVEPPTSAACAEHSLRAYYQGWKLAGGFLVPILTSQAPAPESLLSLVSCGCKTDRGYRYECRRAGLACSTMCGHCRGGSCMNIKVQYFHGSDNEDDPEEATL</sequence>
<reference evidence="1 2" key="1">
    <citation type="submission" date="2023-02" db="EMBL/GenBank/DDBJ databases">
        <title>LHISI_Scaffold_Assembly.</title>
        <authorList>
            <person name="Stuart O.P."/>
            <person name="Cleave R."/>
            <person name="Magrath M.J.L."/>
            <person name="Mikheyev A.S."/>
        </authorList>
    </citation>
    <scope>NUCLEOTIDE SEQUENCE [LARGE SCALE GENOMIC DNA]</scope>
    <source>
        <strain evidence="1">Daus_M_001</strain>
        <tissue evidence="1">Leg muscle</tissue>
    </source>
</reference>
<name>A0ABQ9G9L2_9NEOP</name>
<dbReference type="Proteomes" id="UP001159363">
    <property type="component" value="Chromosome 14"/>
</dbReference>
<organism evidence="1 2">
    <name type="scientific">Dryococelus australis</name>
    <dbReference type="NCBI Taxonomy" id="614101"/>
    <lineage>
        <taxon>Eukaryota</taxon>
        <taxon>Metazoa</taxon>
        <taxon>Ecdysozoa</taxon>
        <taxon>Arthropoda</taxon>
        <taxon>Hexapoda</taxon>
        <taxon>Insecta</taxon>
        <taxon>Pterygota</taxon>
        <taxon>Neoptera</taxon>
        <taxon>Polyneoptera</taxon>
        <taxon>Phasmatodea</taxon>
        <taxon>Verophasmatodea</taxon>
        <taxon>Anareolatae</taxon>
        <taxon>Phasmatidae</taxon>
        <taxon>Eurycanthinae</taxon>
        <taxon>Dryococelus</taxon>
    </lineage>
</organism>
<evidence type="ECO:0000313" key="2">
    <source>
        <dbReference type="Proteomes" id="UP001159363"/>
    </source>
</evidence>
<evidence type="ECO:0000313" key="1">
    <source>
        <dbReference type="EMBL" id="KAJ8868211.1"/>
    </source>
</evidence>
<protein>
    <submittedName>
        <fullName evidence="1">Uncharacterized protein</fullName>
    </submittedName>
</protein>